<dbReference type="RefSeq" id="WP_066210507.1">
    <property type="nucleotide sequence ID" value="NZ_FNSN01000003.1"/>
</dbReference>
<evidence type="ECO:0000313" key="3">
    <source>
        <dbReference type="Proteomes" id="UP000182652"/>
    </source>
</evidence>
<protein>
    <submittedName>
        <fullName evidence="2">Uncharacterized protein</fullName>
    </submittedName>
</protein>
<keyword evidence="1" id="KW-0812">Transmembrane</keyword>
<feature type="transmembrane region" description="Helical" evidence="1">
    <location>
        <begin position="88"/>
        <end position="115"/>
    </location>
</feature>
<dbReference type="EMBL" id="FNSN01000003">
    <property type="protein sequence ID" value="SEC00635.1"/>
    <property type="molecule type" value="Genomic_DNA"/>
</dbReference>
<feature type="transmembrane region" description="Helical" evidence="1">
    <location>
        <begin position="24"/>
        <end position="48"/>
    </location>
</feature>
<proteinExistence type="predicted"/>
<dbReference type="InterPro" id="IPR025327">
    <property type="entry name" value="DUF4233"/>
</dbReference>
<sequence>MAKLTRAQREWRPGTPKKARSTKVTFASTVLVLEAFVMFFAALVVFGLRKSEPIAPVLLGVGIGLAVLMVLSCAFLQKKWGYGLGWGIQLLLILTGFLESTMFVIGVLFAITWWYGLRAGGRIDREQRERAAEQARWEAEHPDEA</sequence>
<feature type="transmembrane region" description="Helical" evidence="1">
    <location>
        <begin position="54"/>
        <end position="76"/>
    </location>
</feature>
<keyword evidence="3" id="KW-1185">Reference proteome</keyword>
<keyword evidence="1" id="KW-0472">Membrane</keyword>
<reference evidence="2 3" key="1">
    <citation type="submission" date="2016-10" db="EMBL/GenBank/DDBJ databases">
        <authorList>
            <person name="de Groot N.N."/>
        </authorList>
    </citation>
    <scope>NUCLEOTIDE SEQUENCE [LARGE SCALE GENOMIC DNA]</scope>
    <source>
        <strain evidence="2 3">DSM 10495</strain>
    </source>
</reference>
<keyword evidence="1" id="KW-1133">Transmembrane helix</keyword>
<organism evidence="2 3">
    <name type="scientific">Arthrobacter woluwensis</name>
    <dbReference type="NCBI Taxonomy" id="156980"/>
    <lineage>
        <taxon>Bacteria</taxon>
        <taxon>Bacillati</taxon>
        <taxon>Actinomycetota</taxon>
        <taxon>Actinomycetes</taxon>
        <taxon>Micrococcales</taxon>
        <taxon>Micrococcaceae</taxon>
        <taxon>Arthrobacter</taxon>
    </lineage>
</organism>
<dbReference type="Pfam" id="PF14017">
    <property type="entry name" value="DUF4233"/>
    <property type="match status" value="1"/>
</dbReference>
<evidence type="ECO:0000313" key="2">
    <source>
        <dbReference type="EMBL" id="SEC00635.1"/>
    </source>
</evidence>
<evidence type="ECO:0000256" key="1">
    <source>
        <dbReference type="SAM" id="Phobius"/>
    </source>
</evidence>
<dbReference type="Proteomes" id="UP000182652">
    <property type="component" value="Unassembled WGS sequence"/>
</dbReference>
<gene>
    <name evidence="2" type="ORF">SAMN04489745_1826</name>
</gene>
<name>A0A1H4P040_9MICC</name>
<dbReference type="STRING" id="156980.SAMN04489745_1826"/>
<dbReference type="AlphaFoldDB" id="A0A1H4P040"/>
<accession>A0A1H4P040</accession>